<dbReference type="Gene3D" id="3.30.450.20">
    <property type="entry name" value="PAS domain"/>
    <property type="match status" value="1"/>
</dbReference>
<evidence type="ECO:0000256" key="14">
    <source>
        <dbReference type="SAM" id="Phobius"/>
    </source>
</evidence>
<dbReference type="Pfam" id="PF13424">
    <property type="entry name" value="TPR_12"/>
    <property type="match status" value="1"/>
</dbReference>
<dbReference type="InterPro" id="IPR003594">
    <property type="entry name" value="HATPase_dom"/>
</dbReference>
<dbReference type="NCBIfam" id="TIGR00229">
    <property type="entry name" value="sensory_box"/>
    <property type="match status" value="1"/>
</dbReference>
<feature type="transmembrane region" description="Helical" evidence="14">
    <location>
        <begin position="402"/>
        <end position="422"/>
    </location>
</feature>
<evidence type="ECO:0000256" key="13">
    <source>
        <dbReference type="SAM" id="Coils"/>
    </source>
</evidence>
<evidence type="ECO:0000256" key="11">
    <source>
        <dbReference type="ARBA" id="ARBA00023136"/>
    </source>
</evidence>
<dbReference type="PROSITE" id="PS50112">
    <property type="entry name" value="PAS"/>
    <property type="match status" value="1"/>
</dbReference>
<dbReference type="SUPFAM" id="SSF47384">
    <property type="entry name" value="Homodimeric domain of signal transducing histidine kinase"/>
    <property type="match status" value="1"/>
</dbReference>
<evidence type="ECO:0000313" key="18">
    <source>
        <dbReference type="EMBL" id="MDN5200925.1"/>
    </source>
</evidence>
<evidence type="ECO:0000256" key="1">
    <source>
        <dbReference type="ARBA" id="ARBA00000085"/>
    </source>
</evidence>
<evidence type="ECO:0000256" key="10">
    <source>
        <dbReference type="ARBA" id="ARBA00023012"/>
    </source>
</evidence>
<dbReference type="InterPro" id="IPR000014">
    <property type="entry name" value="PAS"/>
</dbReference>
<dbReference type="InterPro" id="IPR050351">
    <property type="entry name" value="BphY/WalK/GraS-like"/>
</dbReference>
<dbReference type="InterPro" id="IPR019734">
    <property type="entry name" value="TPR_rpt"/>
</dbReference>
<evidence type="ECO:0000256" key="9">
    <source>
        <dbReference type="ARBA" id="ARBA00022989"/>
    </source>
</evidence>
<feature type="domain" description="Histidine kinase" evidence="15">
    <location>
        <begin position="636"/>
        <end position="847"/>
    </location>
</feature>
<sequence>MKMKLVFVLSLFVLVSIDGNCRAYLVPTESLDGDSLLQKNIDVNNRIARHFLSHEPNLAFSYADSASRKAIQMNYQEGLLESLFIKGEIKEIQGDYERSLLHYSQGIKLANELGNTSRAMLGQVKAGYIYLELNDLKGAELTFSTALKSPSIEEDPELHAAVYTGLWKLYWSRGNTDTVAQFQQKVLQIFEENKDNVNVSNKIASNFLKVNDFEAALEYFEKTLEFLREKGNKRELANTLESIGEIYLIKEMGNWSLSYFEEAIALYEVLNDKPALIEAHLNIGRAYRLIGDFKKSIENVNEGLKIARYINGNSYMASSLQLLSEVHEEYGQHDIALKYYKDYTALRDTIFSRENANRIAELSANFELDQKSQEIEKLKAIKERMDEKARYTEQIDGLRGNLLVALTVTTALIFFIASLLFNRYRAKQMANKILEKQFTEISLQKAEIEAKSEIINDKNAQLEKAHKIIASQNKKFRDANEHLEELVAERTNELKRTFNKLSFHVDNTPLAVMEWDNKLRLIRWSSQAEMIFGWASEEVLGKSIKELPLMKGEGESFIDDFFKGLFKGEKPRNFFQRKSQNKKGDLLDIEWSNSILYDENGELQSILTIANDVTLREKALFDLRVSNKELDNFIYRASHDLRGPIARLQGVINLGLVEAKDDLSQKYFDLLGKITFEMNAILLRLLAIHEVYQHQFKLTKVNVKKTVDLVIKEFKDKNYAFDINVNNLVQENIHWKTDFRLLKLIVQNLIENAFVNGMAKEGYVNIQADILEKRNLKLVFTDNGLGFPEEITDRIFDLFFPVSENSNVAAGLGLHMVKKCVERLQGNIKLVRPVDDTIFEIVLPNIDKNETIELIQEKYWIEK</sequence>
<evidence type="ECO:0000256" key="6">
    <source>
        <dbReference type="ARBA" id="ARBA00022741"/>
    </source>
</evidence>
<proteinExistence type="predicted"/>
<keyword evidence="9 14" id="KW-1133">Transmembrane helix</keyword>
<dbReference type="SMART" id="SM00028">
    <property type="entry name" value="TPR"/>
    <property type="match status" value="6"/>
</dbReference>
<comment type="catalytic activity">
    <reaction evidence="1">
        <text>ATP + protein L-histidine = ADP + protein N-phospho-L-histidine.</text>
        <dbReference type="EC" id="2.7.13.3"/>
    </reaction>
</comment>
<feature type="repeat" description="TPR" evidence="12">
    <location>
        <begin position="197"/>
        <end position="230"/>
    </location>
</feature>
<dbReference type="SUPFAM" id="SSF55874">
    <property type="entry name" value="ATPase domain of HSP90 chaperone/DNA topoisomerase II/histidine kinase"/>
    <property type="match status" value="1"/>
</dbReference>
<evidence type="ECO:0000256" key="4">
    <source>
        <dbReference type="ARBA" id="ARBA00022679"/>
    </source>
</evidence>
<dbReference type="EC" id="2.7.13.3" evidence="3"/>
<evidence type="ECO:0000259" key="16">
    <source>
        <dbReference type="PROSITE" id="PS50112"/>
    </source>
</evidence>
<feature type="coiled-coil region" evidence="13">
    <location>
        <begin position="431"/>
        <end position="493"/>
    </location>
</feature>
<dbReference type="PROSITE" id="PS50113">
    <property type="entry name" value="PAC"/>
    <property type="match status" value="1"/>
</dbReference>
<dbReference type="EMBL" id="JAUJEA010000002">
    <property type="protein sequence ID" value="MDN5200925.1"/>
    <property type="molecule type" value="Genomic_DNA"/>
</dbReference>
<dbReference type="PRINTS" id="PR00344">
    <property type="entry name" value="BCTRLSENSOR"/>
</dbReference>
<comment type="subcellular location">
    <subcellularLocation>
        <location evidence="2">Membrane</location>
        <topology evidence="2">Multi-pass membrane protein</topology>
    </subcellularLocation>
</comment>
<dbReference type="SMART" id="SM00091">
    <property type="entry name" value="PAS"/>
    <property type="match status" value="1"/>
</dbReference>
<keyword evidence="10" id="KW-0902">Two-component regulatory system</keyword>
<evidence type="ECO:0000256" key="8">
    <source>
        <dbReference type="ARBA" id="ARBA00022840"/>
    </source>
</evidence>
<keyword evidence="5 14" id="KW-0812">Transmembrane</keyword>
<dbReference type="Gene3D" id="3.30.565.10">
    <property type="entry name" value="Histidine kinase-like ATPase, C-terminal domain"/>
    <property type="match status" value="1"/>
</dbReference>
<keyword evidence="7" id="KW-0418">Kinase</keyword>
<protein>
    <recommendedName>
        <fullName evidence="3">histidine kinase</fullName>
        <ecNumber evidence="3">2.7.13.3</ecNumber>
    </recommendedName>
</protein>
<evidence type="ECO:0000259" key="17">
    <source>
        <dbReference type="PROSITE" id="PS50113"/>
    </source>
</evidence>
<keyword evidence="11 14" id="KW-0472">Membrane</keyword>
<dbReference type="InterPro" id="IPR011990">
    <property type="entry name" value="TPR-like_helical_dom_sf"/>
</dbReference>
<dbReference type="InterPro" id="IPR035965">
    <property type="entry name" value="PAS-like_dom_sf"/>
</dbReference>
<dbReference type="SUPFAM" id="SSF48452">
    <property type="entry name" value="TPR-like"/>
    <property type="match status" value="1"/>
</dbReference>
<dbReference type="InterPro" id="IPR004358">
    <property type="entry name" value="Sig_transdc_His_kin-like_C"/>
</dbReference>
<feature type="domain" description="PAC" evidence="17">
    <location>
        <begin position="573"/>
        <end position="625"/>
    </location>
</feature>
<dbReference type="PANTHER" id="PTHR42878">
    <property type="entry name" value="TWO-COMPONENT HISTIDINE KINASE"/>
    <property type="match status" value="1"/>
</dbReference>
<organism evidence="18 19">
    <name type="scientific">Splendidivirga corallicola</name>
    <dbReference type="NCBI Taxonomy" id="3051826"/>
    <lineage>
        <taxon>Bacteria</taxon>
        <taxon>Pseudomonadati</taxon>
        <taxon>Bacteroidota</taxon>
        <taxon>Cytophagia</taxon>
        <taxon>Cytophagales</taxon>
        <taxon>Splendidivirgaceae</taxon>
        <taxon>Splendidivirga</taxon>
    </lineage>
</organism>
<dbReference type="Pfam" id="PF02518">
    <property type="entry name" value="HATPase_c"/>
    <property type="match status" value="1"/>
</dbReference>
<evidence type="ECO:0000256" key="2">
    <source>
        <dbReference type="ARBA" id="ARBA00004141"/>
    </source>
</evidence>
<dbReference type="RefSeq" id="WP_346750955.1">
    <property type="nucleotide sequence ID" value="NZ_JAUJEA010000002.1"/>
</dbReference>
<dbReference type="PROSITE" id="PS50005">
    <property type="entry name" value="TPR"/>
    <property type="match status" value="1"/>
</dbReference>
<keyword evidence="13" id="KW-0175">Coiled coil</keyword>
<dbReference type="PROSITE" id="PS50109">
    <property type="entry name" value="HIS_KIN"/>
    <property type="match status" value="1"/>
</dbReference>
<dbReference type="SMART" id="SM00387">
    <property type="entry name" value="HATPase_c"/>
    <property type="match status" value="1"/>
</dbReference>
<dbReference type="Proteomes" id="UP001172082">
    <property type="component" value="Unassembled WGS sequence"/>
</dbReference>
<keyword evidence="6" id="KW-0547">Nucleotide-binding</keyword>
<keyword evidence="4" id="KW-0808">Transferase</keyword>
<comment type="caution">
    <text evidence="18">The sequence shown here is derived from an EMBL/GenBank/DDBJ whole genome shotgun (WGS) entry which is preliminary data.</text>
</comment>
<dbReference type="InterPro" id="IPR036097">
    <property type="entry name" value="HisK_dim/P_sf"/>
</dbReference>
<evidence type="ECO:0000256" key="7">
    <source>
        <dbReference type="ARBA" id="ARBA00022777"/>
    </source>
</evidence>
<evidence type="ECO:0000313" key="19">
    <source>
        <dbReference type="Proteomes" id="UP001172082"/>
    </source>
</evidence>
<keyword evidence="19" id="KW-1185">Reference proteome</keyword>
<accession>A0ABT8KN13</accession>
<reference evidence="18" key="1">
    <citation type="submission" date="2023-06" db="EMBL/GenBank/DDBJ databases">
        <title>Genomic of Parafulvivirga corallium.</title>
        <authorList>
            <person name="Wang G."/>
        </authorList>
    </citation>
    <scope>NUCLEOTIDE SEQUENCE</scope>
    <source>
        <strain evidence="18">BMA10</strain>
    </source>
</reference>
<keyword evidence="12" id="KW-0802">TPR repeat</keyword>
<evidence type="ECO:0000256" key="3">
    <source>
        <dbReference type="ARBA" id="ARBA00012438"/>
    </source>
</evidence>
<dbReference type="PANTHER" id="PTHR42878:SF7">
    <property type="entry name" value="SENSOR HISTIDINE KINASE GLRK"/>
    <property type="match status" value="1"/>
</dbReference>
<name>A0ABT8KN13_9BACT</name>
<keyword evidence="8" id="KW-0067">ATP-binding</keyword>
<evidence type="ECO:0000256" key="12">
    <source>
        <dbReference type="PROSITE-ProRule" id="PRU00339"/>
    </source>
</evidence>
<evidence type="ECO:0000256" key="5">
    <source>
        <dbReference type="ARBA" id="ARBA00022692"/>
    </source>
</evidence>
<gene>
    <name evidence="18" type="ORF">QQ008_06120</name>
</gene>
<evidence type="ECO:0000259" key="15">
    <source>
        <dbReference type="PROSITE" id="PS50109"/>
    </source>
</evidence>
<dbReference type="SUPFAM" id="SSF55785">
    <property type="entry name" value="PYP-like sensor domain (PAS domain)"/>
    <property type="match status" value="1"/>
</dbReference>
<dbReference type="InterPro" id="IPR036890">
    <property type="entry name" value="HATPase_C_sf"/>
</dbReference>
<dbReference type="Gene3D" id="1.25.40.10">
    <property type="entry name" value="Tetratricopeptide repeat domain"/>
    <property type="match status" value="2"/>
</dbReference>
<dbReference type="InterPro" id="IPR005467">
    <property type="entry name" value="His_kinase_dom"/>
</dbReference>
<dbReference type="InterPro" id="IPR000700">
    <property type="entry name" value="PAS-assoc_C"/>
</dbReference>
<dbReference type="InterPro" id="IPR013767">
    <property type="entry name" value="PAS_fold"/>
</dbReference>
<feature type="domain" description="PAS" evidence="16">
    <location>
        <begin position="497"/>
        <end position="569"/>
    </location>
</feature>
<dbReference type="CDD" id="cd00130">
    <property type="entry name" value="PAS"/>
    <property type="match status" value="1"/>
</dbReference>
<dbReference type="Pfam" id="PF00989">
    <property type="entry name" value="PAS"/>
    <property type="match status" value="1"/>
</dbReference>